<feature type="non-terminal residue" evidence="1">
    <location>
        <position position="218"/>
    </location>
</feature>
<protein>
    <recommendedName>
        <fullName evidence="3">Lipoprotein</fullName>
    </recommendedName>
</protein>
<evidence type="ECO:0000313" key="1">
    <source>
        <dbReference type="EMBL" id="RIY34846.1"/>
    </source>
</evidence>
<dbReference type="RefSeq" id="WP_147397120.1">
    <property type="nucleotide sequence ID" value="NZ_NRJF01000123.1"/>
</dbReference>
<comment type="caution">
    <text evidence="1">The sequence shown here is derived from an EMBL/GenBank/DDBJ whole genome shotgun (WGS) entry which is preliminary data.</text>
</comment>
<accession>A0A3A1YBU6</accession>
<dbReference type="PROSITE" id="PS51257">
    <property type="entry name" value="PROKAR_LIPOPROTEIN"/>
    <property type="match status" value="1"/>
</dbReference>
<dbReference type="EMBL" id="NRJF01000123">
    <property type="protein sequence ID" value="RIY34846.1"/>
    <property type="molecule type" value="Genomic_DNA"/>
</dbReference>
<dbReference type="Proteomes" id="UP000265964">
    <property type="component" value="Unassembled WGS sequence"/>
</dbReference>
<name>A0A3A1YBU6_9GAMM</name>
<reference evidence="1 2" key="1">
    <citation type="submission" date="2017-08" db="EMBL/GenBank/DDBJ databases">
        <title>Reclassification of Bisgaard taxon 37 and 44.</title>
        <authorList>
            <person name="Christensen H."/>
        </authorList>
    </citation>
    <scope>NUCLEOTIDE SEQUENCE [LARGE SCALE GENOMIC DNA]</scope>
    <source>
        <strain evidence="1 2">EEAB3T1</strain>
    </source>
</reference>
<gene>
    <name evidence="1" type="ORF">CKF59_04615</name>
</gene>
<evidence type="ECO:0000313" key="2">
    <source>
        <dbReference type="Proteomes" id="UP000265964"/>
    </source>
</evidence>
<organism evidence="1 2">
    <name type="scientific">Psittacicella gerlachiana</name>
    <dbReference type="NCBI Taxonomy" id="2028574"/>
    <lineage>
        <taxon>Bacteria</taxon>
        <taxon>Pseudomonadati</taxon>
        <taxon>Pseudomonadota</taxon>
        <taxon>Gammaproteobacteria</taxon>
        <taxon>Pasteurellales</taxon>
        <taxon>Psittacicellaceae</taxon>
        <taxon>Psittacicella</taxon>
    </lineage>
</organism>
<dbReference type="AlphaFoldDB" id="A0A3A1YBU6"/>
<keyword evidence="2" id="KW-1185">Reference proteome</keyword>
<sequence>MKFLKYTSVILTAFALVACGDKTPAEKETTSSSNAQVTSYNLDTNQVVALDQATLKRFASLSKTIASEKGALTQLGQTLETMDLTPKTGSNEELVQLLIQYYQAINGASKATFKEGNYVLPQAFSDLEFYKNTCLFADANNQLEDLEKVDAQAFNTCGVVVAMIAPFTEGLSREEIYSINALSQKASMTTAQWQKVAAGKAGFTYIEPSVTYLQELGL</sequence>
<evidence type="ECO:0008006" key="3">
    <source>
        <dbReference type="Google" id="ProtNLM"/>
    </source>
</evidence>
<dbReference type="OrthoDB" id="9836786at2"/>
<proteinExistence type="predicted"/>